<dbReference type="InterPro" id="IPR001853">
    <property type="entry name" value="DSBA-like_thioredoxin_dom"/>
</dbReference>
<dbReference type="PANTHER" id="PTHR13887:SF41">
    <property type="entry name" value="THIOREDOXIN SUPERFAMILY PROTEIN"/>
    <property type="match status" value="1"/>
</dbReference>
<evidence type="ECO:0000313" key="2">
    <source>
        <dbReference type="EMBL" id="KAH7252863.1"/>
    </source>
</evidence>
<organism evidence="2 3">
    <name type="scientific">Fusarium solani</name>
    <name type="common">Filamentous fungus</name>
    <dbReference type="NCBI Taxonomy" id="169388"/>
    <lineage>
        <taxon>Eukaryota</taxon>
        <taxon>Fungi</taxon>
        <taxon>Dikarya</taxon>
        <taxon>Ascomycota</taxon>
        <taxon>Pezizomycotina</taxon>
        <taxon>Sordariomycetes</taxon>
        <taxon>Hypocreomycetidae</taxon>
        <taxon>Hypocreales</taxon>
        <taxon>Nectriaceae</taxon>
        <taxon>Fusarium</taxon>
        <taxon>Fusarium solani species complex</taxon>
    </lineage>
</organism>
<accession>A0A9P9H9K2</accession>
<dbReference type="Pfam" id="PF01323">
    <property type="entry name" value="DSBA"/>
    <property type="match status" value="1"/>
</dbReference>
<sequence length="231" mass="25727">MTHFDIKVVSDIVCPFCYLGKKRVEKAIDLYKKRVPGGDQDTFNLTWYPFYLDPTLPKKGVPIHEHMAAKFGADRIEMLDRRLRMMGQADGINFTQQGKVGNTRDAHRLAQLAKTKGLETQNSVMAELFRSYFEEGGDVTSREMLITAGKKGGLEETEVKGWLESDEGGKEVDQEVDQACRAGVHSVPNFTINGRFTVYGAQGVEDFLGEFIAAKEEATKSSGFQKPSMGC</sequence>
<dbReference type="OrthoDB" id="1930760at2759"/>
<comment type="caution">
    <text evidence="2">The sequence shown here is derived from an EMBL/GenBank/DDBJ whole genome shotgun (WGS) entry which is preliminary data.</text>
</comment>
<dbReference type="Gene3D" id="3.40.30.10">
    <property type="entry name" value="Glutaredoxin"/>
    <property type="match status" value="1"/>
</dbReference>
<feature type="domain" description="DSBA-like thioredoxin" evidence="1">
    <location>
        <begin position="6"/>
        <end position="208"/>
    </location>
</feature>
<name>A0A9P9H9K2_FUSSL</name>
<dbReference type="InterPro" id="IPR036249">
    <property type="entry name" value="Thioredoxin-like_sf"/>
</dbReference>
<gene>
    <name evidence="2" type="ORF">B0J15DRAFT_595359</name>
</gene>
<dbReference type="AlphaFoldDB" id="A0A9P9H9K2"/>
<evidence type="ECO:0000259" key="1">
    <source>
        <dbReference type="Pfam" id="PF01323"/>
    </source>
</evidence>
<protein>
    <submittedName>
        <fullName evidence="2">Thioredoxin-like protein</fullName>
    </submittedName>
</protein>
<dbReference type="Proteomes" id="UP000736672">
    <property type="component" value="Unassembled WGS sequence"/>
</dbReference>
<proteinExistence type="predicted"/>
<dbReference type="CDD" id="cd03024">
    <property type="entry name" value="DsbA_FrnE"/>
    <property type="match status" value="1"/>
</dbReference>
<dbReference type="PANTHER" id="PTHR13887">
    <property type="entry name" value="GLUTATHIONE S-TRANSFERASE KAPPA"/>
    <property type="match status" value="1"/>
</dbReference>
<reference evidence="2" key="1">
    <citation type="journal article" date="2021" name="Nat. Commun.">
        <title>Genetic determinants of endophytism in the Arabidopsis root mycobiome.</title>
        <authorList>
            <person name="Mesny F."/>
            <person name="Miyauchi S."/>
            <person name="Thiergart T."/>
            <person name="Pickel B."/>
            <person name="Atanasova L."/>
            <person name="Karlsson M."/>
            <person name="Huettel B."/>
            <person name="Barry K.W."/>
            <person name="Haridas S."/>
            <person name="Chen C."/>
            <person name="Bauer D."/>
            <person name="Andreopoulos W."/>
            <person name="Pangilinan J."/>
            <person name="LaButti K."/>
            <person name="Riley R."/>
            <person name="Lipzen A."/>
            <person name="Clum A."/>
            <person name="Drula E."/>
            <person name="Henrissat B."/>
            <person name="Kohler A."/>
            <person name="Grigoriev I.V."/>
            <person name="Martin F.M."/>
            <person name="Hacquard S."/>
        </authorList>
    </citation>
    <scope>NUCLEOTIDE SEQUENCE</scope>
    <source>
        <strain evidence="2">FSSC 5 MPI-SDFR-AT-0091</strain>
    </source>
</reference>
<dbReference type="GO" id="GO:0016491">
    <property type="term" value="F:oxidoreductase activity"/>
    <property type="evidence" value="ECO:0007669"/>
    <property type="project" value="InterPro"/>
</dbReference>
<dbReference type="EMBL" id="JAGTJS010000011">
    <property type="protein sequence ID" value="KAH7252863.1"/>
    <property type="molecule type" value="Genomic_DNA"/>
</dbReference>
<evidence type="ECO:0000313" key="3">
    <source>
        <dbReference type="Proteomes" id="UP000736672"/>
    </source>
</evidence>
<keyword evidence="3" id="KW-1185">Reference proteome</keyword>
<dbReference type="SUPFAM" id="SSF52833">
    <property type="entry name" value="Thioredoxin-like"/>
    <property type="match status" value="1"/>
</dbReference>